<evidence type="ECO:0000256" key="1">
    <source>
        <dbReference type="SAM" id="MobiDB-lite"/>
    </source>
</evidence>
<name>A0ABX1EAF2_9PROT</name>
<dbReference type="EMBL" id="JAAVNE010000059">
    <property type="protein sequence ID" value="NKC33933.1"/>
    <property type="molecule type" value="Genomic_DNA"/>
</dbReference>
<accession>A0ABX1EAF2</accession>
<dbReference type="RefSeq" id="WP_168034650.1">
    <property type="nucleotide sequence ID" value="NZ_JAAVNE010000059.1"/>
</dbReference>
<keyword evidence="3" id="KW-1185">Reference proteome</keyword>
<feature type="region of interest" description="Disordered" evidence="1">
    <location>
        <begin position="1"/>
        <end position="25"/>
    </location>
</feature>
<reference evidence="2 3" key="1">
    <citation type="submission" date="2020-03" db="EMBL/GenBank/DDBJ databases">
        <title>Roseomonas selenitidurans sp. nov. isolated from urban soil.</title>
        <authorList>
            <person name="Liu H."/>
        </authorList>
    </citation>
    <scope>NUCLEOTIDE SEQUENCE [LARGE SCALE GENOMIC DNA]</scope>
    <source>
        <strain evidence="2 3">BU-1</strain>
    </source>
</reference>
<proteinExistence type="predicted"/>
<dbReference type="Proteomes" id="UP000787635">
    <property type="component" value="Unassembled WGS sequence"/>
</dbReference>
<feature type="compositionally biased region" description="Low complexity" evidence="1">
    <location>
        <begin position="1"/>
        <end position="13"/>
    </location>
</feature>
<evidence type="ECO:0000313" key="3">
    <source>
        <dbReference type="Proteomes" id="UP000787635"/>
    </source>
</evidence>
<gene>
    <name evidence="2" type="ORF">HEQ75_23955</name>
</gene>
<protein>
    <submittedName>
        <fullName evidence="2">Uncharacterized protein</fullName>
    </submittedName>
</protein>
<evidence type="ECO:0000313" key="2">
    <source>
        <dbReference type="EMBL" id="NKC33933.1"/>
    </source>
</evidence>
<comment type="caution">
    <text evidence="2">The sequence shown here is derived from an EMBL/GenBank/DDBJ whole genome shotgun (WGS) entry which is preliminary data.</text>
</comment>
<sequence length="370" mass="39189">MTAAPPSARATSPNPGPEAEPSFLTMGTMAEPDLALIHEPVPQAEALPVPDDPMGVAGARISEYLADCAAFARDAFAAPPGDGVPDADPVEAILRVLLGHAFNHQSRGRVAHLLPGLRRTLAASVERGAPIAFFMSYNGGYHATTRPDFSRPLGFEAGTAELLFLHMIARLKQRLAAVYPPGMVYHIVLNNGVAAWVNDIPTARTEAYARALAAMAAELGAAGQVRLLVQSQRGDFAARMDQVPIPPAAAIDPATHHNIERFLGRPCTEAEARLRLARYAPAEAAWWQELRGLIEAAGGIRLLQVASQDFLSFRPFPGAATRAQTGQVGFRLQGGKPVPVLITTATFARTPVVPVPVRWPAGLALPGAAA</sequence>
<organism evidence="2 3">
    <name type="scientific">Falsiroseomonas selenitidurans</name>
    <dbReference type="NCBI Taxonomy" id="2716335"/>
    <lineage>
        <taxon>Bacteria</taxon>
        <taxon>Pseudomonadati</taxon>
        <taxon>Pseudomonadota</taxon>
        <taxon>Alphaproteobacteria</taxon>
        <taxon>Acetobacterales</taxon>
        <taxon>Roseomonadaceae</taxon>
        <taxon>Falsiroseomonas</taxon>
    </lineage>
</organism>